<feature type="transmembrane region" description="Helical" evidence="2">
    <location>
        <begin position="78"/>
        <end position="99"/>
    </location>
</feature>
<feature type="compositionally biased region" description="Basic and acidic residues" evidence="1">
    <location>
        <begin position="27"/>
        <end position="40"/>
    </location>
</feature>
<evidence type="ECO:0000256" key="1">
    <source>
        <dbReference type="SAM" id="MobiDB-lite"/>
    </source>
</evidence>
<evidence type="ECO:0000313" key="4">
    <source>
        <dbReference type="Proteomes" id="UP001187192"/>
    </source>
</evidence>
<keyword evidence="2" id="KW-0812">Transmembrane</keyword>
<dbReference type="EMBL" id="BTGU01000020">
    <property type="protein sequence ID" value="GMN45516.1"/>
    <property type="molecule type" value="Genomic_DNA"/>
</dbReference>
<dbReference type="Proteomes" id="UP001187192">
    <property type="component" value="Unassembled WGS sequence"/>
</dbReference>
<organism evidence="3 4">
    <name type="scientific">Ficus carica</name>
    <name type="common">Common fig</name>
    <dbReference type="NCBI Taxonomy" id="3494"/>
    <lineage>
        <taxon>Eukaryota</taxon>
        <taxon>Viridiplantae</taxon>
        <taxon>Streptophyta</taxon>
        <taxon>Embryophyta</taxon>
        <taxon>Tracheophyta</taxon>
        <taxon>Spermatophyta</taxon>
        <taxon>Magnoliopsida</taxon>
        <taxon>eudicotyledons</taxon>
        <taxon>Gunneridae</taxon>
        <taxon>Pentapetalae</taxon>
        <taxon>rosids</taxon>
        <taxon>fabids</taxon>
        <taxon>Rosales</taxon>
        <taxon>Moraceae</taxon>
        <taxon>Ficeae</taxon>
        <taxon>Ficus</taxon>
    </lineage>
</organism>
<reference evidence="3" key="1">
    <citation type="submission" date="2023-07" db="EMBL/GenBank/DDBJ databases">
        <title>draft genome sequence of fig (Ficus carica).</title>
        <authorList>
            <person name="Takahashi T."/>
            <person name="Nishimura K."/>
        </authorList>
    </citation>
    <scope>NUCLEOTIDE SEQUENCE</scope>
</reference>
<accession>A0AA88ARQ2</accession>
<evidence type="ECO:0000313" key="3">
    <source>
        <dbReference type="EMBL" id="GMN45516.1"/>
    </source>
</evidence>
<proteinExistence type="predicted"/>
<comment type="caution">
    <text evidence="3">The sequence shown here is derived from an EMBL/GenBank/DDBJ whole genome shotgun (WGS) entry which is preliminary data.</text>
</comment>
<keyword evidence="2" id="KW-1133">Transmembrane helix</keyword>
<keyword evidence="2" id="KW-0472">Membrane</keyword>
<feature type="region of interest" description="Disordered" evidence="1">
    <location>
        <begin position="1"/>
        <end position="55"/>
    </location>
</feature>
<evidence type="ECO:0000256" key="2">
    <source>
        <dbReference type="SAM" id="Phobius"/>
    </source>
</evidence>
<protein>
    <submittedName>
        <fullName evidence="3">Uncharacterized protein</fullName>
    </submittedName>
</protein>
<sequence>MPTATYLNRDYGQTRRRRDPTPVAEHVAGEEPTPPRESRAVKHGRNPDPSPRRFAPLMANPSISNLSHRCEPYRPRSVANVAILASVVIPSLPSASVFGRRRGFRRREMPSPLGRAIVVPVGGWRLRACPRRWSGRDARRLLTRLSTVGRDGVRLPGPLSHRQACGLGRRLGLDARREG</sequence>
<dbReference type="AlphaFoldDB" id="A0AA88ARQ2"/>
<gene>
    <name evidence="3" type="ORF">TIFTF001_014703</name>
</gene>
<keyword evidence="4" id="KW-1185">Reference proteome</keyword>
<name>A0AA88ARQ2_FICCA</name>